<evidence type="ECO:0000259" key="2">
    <source>
        <dbReference type="Pfam" id="PF14534"/>
    </source>
</evidence>
<name>A0A840EAL5_9BACT</name>
<evidence type="ECO:0000313" key="3">
    <source>
        <dbReference type="EMBL" id="MBB4078036.1"/>
    </source>
</evidence>
<keyword evidence="1" id="KW-0732">Signal</keyword>
<evidence type="ECO:0000313" key="4">
    <source>
        <dbReference type="Proteomes" id="UP000576209"/>
    </source>
</evidence>
<dbReference type="Pfam" id="PF14534">
    <property type="entry name" value="DUF4440"/>
    <property type="match status" value="1"/>
</dbReference>
<organism evidence="3 4">
    <name type="scientific">Neolewinella aquimaris</name>
    <dbReference type="NCBI Taxonomy" id="1835722"/>
    <lineage>
        <taxon>Bacteria</taxon>
        <taxon>Pseudomonadati</taxon>
        <taxon>Bacteroidota</taxon>
        <taxon>Saprospiria</taxon>
        <taxon>Saprospirales</taxon>
        <taxon>Lewinellaceae</taxon>
        <taxon>Neolewinella</taxon>
    </lineage>
</organism>
<feature type="signal peptide" evidence="1">
    <location>
        <begin position="1"/>
        <end position="18"/>
    </location>
</feature>
<dbReference type="Gene3D" id="3.10.450.50">
    <property type="match status" value="1"/>
</dbReference>
<proteinExistence type="predicted"/>
<sequence>MKIILIGLLMISSQLALAQQSTEDPTPEEQALLTLSEQKWQWMADKNVDSLHVLFDPQAMFVHMGGTWGTERELDIIESGFIWYKQAEVYTSTVRFFGNTAIVLNDIDLVAAVGDREVTNPFMVTEVYVREDGNWKLGQLTFSHLSREVKLGE</sequence>
<gene>
    <name evidence="3" type="ORF">GGR28_000637</name>
</gene>
<protein>
    <recommendedName>
        <fullName evidence="2">DUF4440 domain-containing protein</fullName>
    </recommendedName>
</protein>
<reference evidence="3 4" key="1">
    <citation type="submission" date="2020-08" db="EMBL/GenBank/DDBJ databases">
        <title>Genomic Encyclopedia of Type Strains, Phase IV (KMG-IV): sequencing the most valuable type-strain genomes for metagenomic binning, comparative biology and taxonomic classification.</title>
        <authorList>
            <person name="Goeker M."/>
        </authorList>
    </citation>
    <scope>NUCLEOTIDE SEQUENCE [LARGE SCALE GENOMIC DNA]</scope>
    <source>
        <strain evidence="3 4">DSM 105137</strain>
    </source>
</reference>
<dbReference type="AlphaFoldDB" id="A0A840EAL5"/>
<evidence type="ECO:0000256" key="1">
    <source>
        <dbReference type="SAM" id="SignalP"/>
    </source>
</evidence>
<dbReference type="RefSeq" id="WP_183494268.1">
    <property type="nucleotide sequence ID" value="NZ_JACIFF010000001.1"/>
</dbReference>
<feature type="domain" description="DUF4440" evidence="2">
    <location>
        <begin position="33"/>
        <end position="137"/>
    </location>
</feature>
<dbReference type="EMBL" id="JACIFF010000001">
    <property type="protein sequence ID" value="MBB4078036.1"/>
    <property type="molecule type" value="Genomic_DNA"/>
</dbReference>
<dbReference type="InterPro" id="IPR032710">
    <property type="entry name" value="NTF2-like_dom_sf"/>
</dbReference>
<comment type="caution">
    <text evidence="3">The sequence shown here is derived from an EMBL/GenBank/DDBJ whole genome shotgun (WGS) entry which is preliminary data.</text>
</comment>
<accession>A0A840EAL5</accession>
<dbReference type="Proteomes" id="UP000576209">
    <property type="component" value="Unassembled WGS sequence"/>
</dbReference>
<dbReference type="InterPro" id="IPR027843">
    <property type="entry name" value="DUF4440"/>
</dbReference>
<dbReference type="SUPFAM" id="SSF54427">
    <property type="entry name" value="NTF2-like"/>
    <property type="match status" value="1"/>
</dbReference>
<keyword evidence="4" id="KW-1185">Reference proteome</keyword>
<feature type="chain" id="PRO_5032409399" description="DUF4440 domain-containing protein" evidence="1">
    <location>
        <begin position="19"/>
        <end position="153"/>
    </location>
</feature>